<protein>
    <recommendedName>
        <fullName evidence="4">Ionotropic glutamate receptor C-terminal domain-containing protein</fullName>
    </recommendedName>
</protein>
<evidence type="ECO:0008006" key="4">
    <source>
        <dbReference type="Google" id="ProtNLM"/>
    </source>
</evidence>
<feature type="transmembrane region" description="Helical" evidence="1">
    <location>
        <begin position="534"/>
        <end position="554"/>
    </location>
</feature>
<evidence type="ECO:0000313" key="3">
    <source>
        <dbReference type="Proteomes" id="UP001627154"/>
    </source>
</evidence>
<proteinExistence type="predicted"/>
<organism evidence="2 3">
    <name type="scientific">Trichogramma kaykai</name>
    <dbReference type="NCBI Taxonomy" id="54128"/>
    <lineage>
        <taxon>Eukaryota</taxon>
        <taxon>Metazoa</taxon>
        <taxon>Ecdysozoa</taxon>
        <taxon>Arthropoda</taxon>
        <taxon>Hexapoda</taxon>
        <taxon>Insecta</taxon>
        <taxon>Pterygota</taxon>
        <taxon>Neoptera</taxon>
        <taxon>Endopterygota</taxon>
        <taxon>Hymenoptera</taxon>
        <taxon>Apocrita</taxon>
        <taxon>Proctotrupomorpha</taxon>
        <taxon>Chalcidoidea</taxon>
        <taxon>Trichogrammatidae</taxon>
        <taxon>Trichogramma</taxon>
    </lineage>
</organism>
<dbReference type="Proteomes" id="UP001627154">
    <property type="component" value="Unassembled WGS sequence"/>
</dbReference>
<keyword evidence="3" id="KW-1185">Reference proteome</keyword>
<evidence type="ECO:0000256" key="1">
    <source>
        <dbReference type="SAM" id="Phobius"/>
    </source>
</evidence>
<keyword evidence="1" id="KW-0472">Membrane</keyword>
<dbReference type="EMBL" id="JBJJXI010000072">
    <property type="protein sequence ID" value="KAL3396362.1"/>
    <property type="molecule type" value="Genomic_DNA"/>
</dbReference>
<feature type="transmembrane region" description="Helical" evidence="1">
    <location>
        <begin position="300"/>
        <end position="320"/>
    </location>
</feature>
<reference evidence="2 3" key="1">
    <citation type="journal article" date="2024" name="bioRxiv">
        <title>A reference genome for Trichogramma kaykai: A tiny desert-dwelling parasitoid wasp with competing sex-ratio distorters.</title>
        <authorList>
            <person name="Culotta J."/>
            <person name="Lindsey A.R."/>
        </authorList>
    </citation>
    <scope>NUCLEOTIDE SEQUENCE [LARGE SCALE GENOMIC DNA]</scope>
    <source>
        <strain evidence="2 3">KSX58</strain>
    </source>
</reference>
<dbReference type="AlphaFoldDB" id="A0ABD2WTT3"/>
<sequence>MQRCLENIDAVTESCMNLIVHHISNMPPRTVTILFSSDINNTKENLILKLISCQGITYVSSTVVEYFEKSSIIVILIRDESEAYSVKKYIDDFTDAFPNETRPKILMVLLEGKIQHDDTIRRIYEHGWTNKFLDVSLVKIGHSSSCVVQAYNPFESRVGEKNLNEKSIELFPDKLINVHRKKITMGAIPTDPLVKIVRNSVGEVMSLDSADTDKTILAFESMNFNIEYVILNETVGYFKGLLMFVDELRTNELNLMAFSRGFSSAFDNVTHVYSDVSCYSVAAAVPYWIKTKVRLPWQTLTYLFLIPSFIGFITWMLKLVNALNDSVRIFNIFGSLFGVSIGMKPTKITEMIVLSTIYFVSIVFPSDFYSQFINEKLVKGSVDLNTFKSIDDSGLDVFCLTAYSQTLLEINDTWAKNIHQRLTPTYDQSECVADLMTGNPRVCISAYEYLLKMIESLGTSETYKVHFARQNLACLPRSYLLERASPYAEKFHEKLRYIHESGIDGFFNKIQSYKSFGKSYRTMNFTSNQFQVQLSFFIIIGSSIAIVVFLYELLSEIVSKKIVNKGVDIKM</sequence>
<feature type="transmembrane region" description="Helical" evidence="1">
    <location>
        <begin position="326"/>
        <end position="344"/>
    </location>
</feature>
<feature type="transmembrane region" description="Helical" evidence="1">
    <location>
        <begin position="351"/>
        <end position="369"/>
    </location>
</feature>
<name>A0ABD2WTT3_9HYME</name>
<comment type="caution">
    <text evidence="2">The sequence shown here is derived from an EMBL/GenBank/DDBJ whole genome shotgun (WGS) entry which is preliminary data.</text>
</comment>
<accession>A0ABD2WTT3</accession>
<keyword evidence="1" id="KW-1133">Transmembrane helix</keyword>
<evidence type="ECO:0000313" key="2">
    <source>
        <dbReference type="EMBL" id="KAL3396362.1"/>
    </source>
</evidence>
<keyword evidence="1" id="KW-0812">Transmembrane</keyword>
<gene>
    <name evidence="2" type="ORF">TKK_009769</name>
</gene>